<keyword evidence="14" id="KW-0482">Metalloprotease</keyword>
<feature type="glycosylation site" description="N-linked (GlcNAc...) asparagine; partial" evidence="6">
    <location>
        <position position="155"/>
    </location>
</feature>
<keyword evidence="2 15" id="KW-0732">Signal</keyword>
<feature type="binding site" evidence="12">
    <location>
        <position position="412"/>
    </location>
    <ligand>
        <name>Zn(2+)</name>
        <dbReference type="ChEBI" id="CHEBI:29105"/>
        <label>2</label>
        <note>catalytic</note>
    </ligand>
</feature>
<evidence type="ECO:0000256" key="7">
    <source>
        <dbReference type="PIRSR" id="PIRSR601548-11"/>
    </source>
</evidence>
<dbReference type="PROSITE" id="PS52011">
    <property type="entry name" value="PEPTIDASE_M2"/>
    <property type="match status" value="1"/>
</dbReference>
<gene>
    <name evidence="17" type="primary">LOC115629415</name>
</gene>
<dbReference type="SUPFAM" id="SSF55486">
    <property type="entry name" value="Metalloproteases ('zincins'), catalytic domain"/>
    <property type="match status" value="1"/>
</dbReference>
<dbReference type="EC" id="3.4.-.-" evidence="14"/>
<dbReference type="GO" id="GO:0006508">
    <property type="term" value="P:proteolysis"/>
    <property type="evidence" value="ECO:0007669"/>
    <property type="project" value="UniProtKB-KW"/>
</dbReference>
<feature type="active site" description="Proton acceptor 2" evidence="7">
    <location>
        <position position="385"/>
    </location>
</feature>
<dbReference type="CDD" id="cd06461">
    <property type="entry name" value="M2_ACE"/>
    <property type="match status" value="1"/>
</dbReference>
<keyword evidence="16" id="KW-1185">Reference proteome</keyword>
<dbReference type="GO" id="GO:0046872">
    <property type="term" value="F:metal ion binding"/>
    <property type="evidence" value="ECO:0007669"/>
    <property type="project" value="UniProtKB-KW"/>
</dbReference>
<feature type="binding site" evidence="9">
    <location>
        <position position="384"/>
    </location>
    <ligand>
        <name>Zn(2+)</name>
        <dbReference type="ChEBI" id="CHEBI:29105"/>
        <label>1</label>
        <note>catalytic</note>
    </ligand>
</feature>
<evidence type="ECO:0000313" key="17">
    <source>
        <dbReference type="RefSeq" id="XP_030381760.1"/>
    </source>
</evidence>
<evidence type="ECO:0000256" key="15">
    <source>
        <dbReference type="SAM" id="SignalP"/>
    </source>
</evidence>
<sequence>MCSNIVFSFLWALLIFFWFSRALAAPESTLTSGADSAEPTPEELQFFEKENELLRKRYHEENLASFAYNTNVTEANEQKMVAVLAFNAKKNKLLAETIKRAGYEKSRNANIRRQARWLTNLGLEALNEDDYLEVQSAISAMKSHYATTTVCSYTNRTNCKLTLEPDVQERFAHSRDADELAWYWSEWYNKSGTPMRNNYAKYVRLSRKAAQLYGYASYADYWLHFYEDPGFEKQFDNLYHRLLPLYRQIHGYVRYRLRQHYGAELIPAGGNIPMHLLGNMWAQTWTNVIELITPYPEQKFVDLTEEMKRQGYSVHKMFELADEFFKSLGMRALPPSFWNLSMKTRPKDREVVCHASAWDFYQDNDVRVAMCSEVSTKYLSTIHHELGHLQYALQYDKLPAVFRDAANPGFHEAIGDAVTLSVMSAKHLKAIGLSQIGKLDERTRINELFKKAVTKIVFLPFAYTIDKYRFALFRGQIKESDWNCAFWKMRSELGGLEPPIYRSNSDFDPPSKFHITADVEYMRYFTADFLQFQMHKALCRLAGHNSPNKYDPMLDNCDIFGSKEAGKAFKQFLSLGKSQHWKKTLQELTGETDMNPYALLDYFEPLFQWLQKENRRLNVPIGWPETNKIPSDCRAPSILDN</sequence>
<evidence type="ECO:0000256" key="6">
    <source>
        <dbReference type="PIRSR" id="PIRSR601548-10"/>
    </source>
</evidence>
<keyword evidence="14" id="KW-0378">Hydrolase</keyword>
<evidence type="ECO:0000256" key="3">
    <source>
        <dbReference type="ARBA" id="ARBA00023157"/>
    </source>
</evidence>
<dbReference type="GO" id="GO:0008237">
    <property type="term" value="F:metallopeptidase activity"/>
    <property type="evidence" value="ECO:0007669"/>
    <property type="project" value="UniProtKB-KW"/>
</dbReference>
<feature type="signal peptide" evidence="15">
    <location>
        <begin position="1"/>
        <end position="24"/>
    </location>
</feature>
<comment type="similarity">
    <text evidence="1 13 14">Belongs to the peptidase M2 family.</text>
</comment>
<evidence type="ECO:0000256" key="13">
    <source>
        <dbReference type="PROSITE-ProRule" id="PRU01355"/>
    </source>
</evidence>
<evidence type="ECO:0000256" key="9">
    <source>
        <dbReference type="PIRSR" id="PIRSR601548-3"/>
    </source>
</evidence>
<feature type="binding site" evidence="8">
    <location>
        <position position="226"/>
    </location>
    <ligand>
        <name>chloride</name>
        <dbReference type="ChEBI" id="CHEBI:17996"/>
        <label>1</label>
    </ligand>
</feature>
<evidence type="ECO:0000256" key="11">
    <source>
        <dbReference type="PIRSR" id="PIRSR601548-5"/>
    </source>
</evidence>
<feature type="glycosylation site" description="N-linked (GlcNAc...) asparagine; partial" evidence="6">
    <location>
        <position position="339"/>
    </location>
</feature>
<feature type="binding site" evidence="12">
    <location>
        <position position="384"/>
    </location>
    <ligand>
        <name>Zn(2+)</name>
        <dbReference type="ChEBI" id="CHEBI:29105"/>
        <label>2</label>
        <note>catalytic</note>
    </ligand>
</feature>
<dbReference type="Pfam" id="PF01401">
    <property type="entry name" value="Peptidase_M2"/>
    <property type="match status" value="1"/>
</dbReference>
<feature type="glycosylation site" description="N-linked (GlcNAc...) asparagine" evidence="6">
    <location>
        <position position="71"/>
    </location>
</feature>
<feature type="active site" description="Proton acceptor 1" evidence="5">
    <location>
        <position position="385"/>
    </location>
</feature>
<dbReference type="GO" id="GO:0005615">
    <property type="term" value="C:extracellular space"/>
    <property type="evidence" value="ECO:0007669"/>
    <property type="project" value="TreeGrafter"/>
</dbReference>
<feature type="disulfide bond" evidence="10 13">
    <location>
        <begin position="353"/>
        <end position="371"/>
    </location>
</feature>
<feature type="binding site" evidence="8">
    <location>
        <position position="523"/>
    </location>
    <ligand>
        <name>chloride</name>
        <dbReference type="ChEBI" id="CHEBI:17996"/>
        <label>1</label>
    </ligand>
</feature>
<keyword evidence="14" id="KW-0645">Protease</keyword>
<dbReference type="PRINTS" id="PR00791">
    <property type="entry name" value="PEPDIPTASEA"/>
</dbReference>
<dbReference type="GO" id="GO:0004180">
    <property type="term" value="F:carboxypeptidase activity"/>
    <property type="evidence" value="ECO:0007669"/>
    <property type="project" value="UniProtKB-KW"/>
</dbReference>
<reference evidence="17" key="1">
    <citation type="submission" date="2025-08" db="UniProtKB">
        <authorList>
            <consortium name="RefSeq"/>
        </authorList>
    </citation>
    <scope>IDENTIFICATION</scope>
    <source>
        <strain evidence="17">11010-0011.00</strain>
        <tissue evidence="17">Whole body</tissue>
    </source>
</reference>
<dbReference type="InterPro" id="IPR001548">
    <property type="entry name" value="Peptidase_M2"/>
</dbReference>
<evidence type="ECO:0000256" key="14">
    <source>
        <dbReference type="RuleBase" id="RU361144"/>
    </source>
</evidence>
<keyword evidence="3 10" id="KW-1015">Disulfide bond</keyword>
<dbReference type="GO" id="GO:0008241">
    <property type="term" value="F:peptidyl-dipeptidase activity"/>
    <property type="evidence" value="ECO:0007669"/>
    <property type="project" value="InterPro"/>
</dbReference>
<feature type="binding site" evidence="9">
    <location>
        <position position="412"/>
    </location>
    <ligand>
        <name>Zn(2+)</name>
        <dbReference type="ChEBI" id="CHEBI:29105"/>
        <label>1</label>
        <note>catalytic</note>
    </ligand>
</feature>
<dbReference type="PANTHER" id="PTHR10514">
    <property type="entry name" value="ANGIOTENSIN-CONVERTING ENZYME"/>
    <property type="match status" value="1"/>
</dbReference>
<dbReference type="PANTHER" id="PTHR10514:SF44">
    <property type="entry name" value="ANGIOTENSIN-CONVERTING ENZYME-RELATED"/>
    <property type="match status" value="1"/>
</dbReference>
<dbReference type="GeneID" id="115629415"/>
<evidence type="ECO:0000313" key="16">
    <source>
        <dbReference type="Proteomes" id="UP000504634"/>
    </source>
</evidence>
<keyword evidence="9 14" id="KW-0862">Zinc</keyword>
<dbReference type="Proteomes" id="UP000504634">
    <property type="component" value="Unplaced"/>
</dbReference>
<evidence type="ECO:0000256" key="4">
    <source>
        <dbReference type="ARBA" id="ARBA00023180"/>
    </source>
</evidence>
<evidence type="ECO:0000256" key="8">
    <source>
        <dbReference type="PIRSR" id="PIRSR601548-2"/>
    </source>
</evidence>
<accession>A0A6J2U1J7</accession>
<keyword evidence="4 6" id="KW-0325">Glycoprotein</keyword>
<dbReference type="GO" id="GO:0005886">
    <property type="term" value="C:plasma membrane"/>
    <property type="evidence" value="ECO:0007669"/>
    <property type="project" value="TreeGrafter"/>
</dbReference>
<feature type="glycosylation site" description="N-linked (GlcNAc...) (complex) asparagine" evidence="6">
    <location>
        <position position="108"/>
    </location>
</feature>
<feature type="disulfide bond" evidence="13">
    <location>
        <begin position="151"/>
        <end position="159"/>
    </location>
</feature>
<feature type="glycosylation site" description="N-linked (GlcNAc...) asparagine" evidence="11">
    <location>
        <position position="155"/>
    </location>
</feature>
<feature type="binding site" evidence="12">
    <location>
        <position position="388"/>
    </location>
    <ligand>
        <name>Zn(2+)</name>
        <dbReference type="ChEBI" id="CHEBI:29105"/>
        <label>2</label>
        <note>catalytic</note>
    </ligand>
</feature>
<evidence type="ECO:0000256" key="12">
    <source>
        <dbReference type="PIRSR" id="PIRSR601548-8"/>
    </source>
</evidence>
<keyword evidence="9 14" id="KW-0479">Metal-binding</keyword>
<evidence type="ECO:0000256" key="1">
    <source>
        <dbReference type="ARBA" id="ARBA00008139"/>
    </source>
</evidence>
<name>A0A6J2U1J7_DROLE</name>
<dbReference type="AlphaFoldDB" id="A0A6J2U1J7"/>
<comment type="cofactor">
    <cofactor evidence="14">
        <name>Zn(2+)</name>
        <dbReference type="ChEBI" id="CHEBI:29105"/>
    </cofactor>
    <text evidence="14">Binds 1 zinc ion per subunit.</text>
</comment>
<feature type="disulfide bond" evidence="10 13">
    <location>
        <begin position="539"/>
        <end position="557"/>
    </location>
</feature>
<feature type="active site" description="Proton donor 2" evidence="7">
    <location>
        <position position="514"/>
    </location>
</feature>
<evidence type="ECO:0000256" key="2">
    <source>
        <dbReference type="ARBA" id="ARBA00022729"/>
    </source>
</evidence>
<evidence type="ECO:0000256" key="10">
    <source>
        <dbReference type="PIRSR" id="PIRSR601548-4"/>
    </source>
</evidence>
<feature type="binding site" evidence="9">
    <location>
        <position position="388"/>
    </location>
    <ligand>
        <name>Zn(2+)</name>
        <dbReference type="ChEBI" id="CHEBI:29105"/>
        <label>1</label>
        <note>catalytic</note>
    </ligand>
</feature>
<evidence type="ECO:0000256" key="5">
    <source>
        <dbReference type="PIRSR" id="PIRSR601548-1"/>
    </source>
</evidence>
<keyword evidence="14" id="KW-0121">Carboxypeptidase</keyword>
<dbReference type="RefSeq" id="XP_030381760.1">
    <property type="nucleotide sequence ID" value="XM_030525900.1"/>
</dbReference>
<organism evidence="16 17">
    <name type="scientific">Drosophila lebanonensis</name>
    <name type="common">Fruit fly</name>
    <name type="synonym">Scaptodrosophila lebanonensis</name>
    <dbReference type="NCBI Taxonomy" id="7225"/>
    <lineage>
        <taxon>Eukaryota</taxon>
        <taxon>Metazoa</taxon>
        <taxon>Ecdysozoa</taxon>
        <taxon>Arthropoda</taxon>
        <taxon>Hexapoda</taxon>
        <taxon>Insecta</taxon>
        <taxon>Pterygota</taxon>
        <taxon>Neoptera</taxon>
        <taxon>Endopterygota</taxon>
        <taxon>Diptera</taxon>
        <taxon>Brachycera</taxon>
        <taxon>Muscomorpha</taxon>
        <taxon>Ephydroidea</taxon>
        <taxon>Drosophilidae</taxon>
        <taxon>Scaptodrosophila</taxon>
    </lineage>
</organism>
<protein>
    <recommendedName>
        <fullName evidence="14">Angiotensin-converting enzyme</fullName>
        <ecNumber evidence="14">3.4.-.-</ecNumber>
    </recommendedName>
</protein>
<proteinExistence type="inferred from homology"/>
<feature type="active site" description="Proton donor 1" evidence="5">
    <location>
        <position position="514"/>
    </location>
</feature>
<feature type="chain" id="PRO_5026808024" description="Angiotensin-converting enzyme" evidence="15">
    <location>
        <begin position="25"/>
        <end position="641"/>
    </location>
</feature>